<protein>
    <submittedName>
        <fullName evidence="2">Nucleotidyltransferase domain-containing protein</fullName>
    </submittedName>
</protein>
<organism evidence="2 3">
    <name type="scientific">Halosimplex pelagicum</name>
    <dbReference type="NCBI Taxonomy" id="869886"/>
    <lineage>
        <taxon>Archaea</taxon>
        <taxon>Methanobacteriati</taxon>
        <taxon>Methanobacteriota</taxon>
        <taxon>Stenosarchaea group</taxon>
        <taxon>Halobacteria</taxon>
        <taxon>Halobacteriales</taxon>
        <taxon>Haloarculaceae</taxon>
        <taxon>Halosimplex</taxon>
    </lineage>
</organism>
<evidence type="ECO:0000313" key="2">
    <source>
        <dbReference type="EMBL" id="QLH84833.1"/>
    </source>
</evidence>
<dbReference type="InterPro" id="IPR052548">
    <property type="entry name" value="Type_VII_TA_antitoxin"/>
</dbReference>
<dbReference type="RefSeq" id="WP_179919910.1">
    <property type="nucleotide sequence ID" value="NZ_CP058909.1"/>
</dbReference>
<keyword evidence="2" id="KW-0808">Transferase</keyword>
<proteinExistence type="predicted"/>
<keyword evidence="3" id="KW-1185">Reference proteome</keyword>
<evidence type="ECO:0000259" key="1">
    <source>
        <dbReference type="Pfam" id="PF01909"/>
    </source>
</evidence>
<dbReference type="PANTHER" id="PTHR33933:SF1">
    <property type="entry name" value="PROTEIN ADENYLYLTRANSFERASE MNTA-RELATED"/>
    <property type="match status" value="1"/>
</dbReference>
<gene>
    <name evidence="2" type="ORF">HZS54_25825</name>
</gene>
<dbReference type="Gene3D" id="3.30.460.10">
    <property type="entry name" value="Beta Polymerase, domain 2"/>
    <property type="match status" value="1"/>
</dbReference>
<dbReference type="CDD" id="cd05403">
    <property type="entry name" value="NT_KNTase_like"/>
    <property type="match status" value="1"/>
</dbReference>
<feature type="domain" description="Polymerase nucleotidyl transferase" evidence="1">
    <location>
        <begin position="16"/>
        <end position="69"/>
    </location>
</feature>
<dbReference type="OrthoDB" id="9287at2157"/>
<dbReference type="InterPro" id="IPR002934">
    <property type="entry name" value="Polymerase_NTP_transf_dom"/>
</dbReference>
<evidence type="ECO:0000313" key="3">
    <source>
        <dbReference type="Proteomes" id="UP000509346"/>
    </source>
</evidence>
<dbReference type="GO" id="GO:0016779">
    <property type="term" value="F:nucleotidyltransferase activity"/>
    <property type="evidence" value="ECO:0007669"/>
    <property type="project" value="InterPro"/>
</dbReference>
<sequence>MAESTLPHRDAVDAFVDRVEEWGPSAVARLYLFGSVARGGHRSDSDVDVFAVLRDDADASAVEERLRDVAYDVMLERDVAFSIHAMSESTVAERSDHPFVRSVLDEGTRIYG</sequence>
<dbReference type="Proteomes" id="UP000509346">
    <property type="component" value="Chromosome"/>
</dbReference>
<dbReference type="GeneID" id="56086088"/>
<dbReference type="InterPro" id="IPR043519">
    <property type="entry name" value="NT_sf"/>
</dbReference>
<dbReference type="EMBL" id="CP058909">
    <property type="protein sequence ID" value="QLH84833.1"/>
    <property type="molecule type" value="Genomic_DNA"/>
</dbReference>
<reference evidence="2 3" key="1">
    <citation type="submission" date="2020-07" db="EMBL/GenBank/DDBJ databases">
        <title>Halosimplex litoreum sp. nov. and Halosimplex rubrum sp. nov., isolated from different salt environments.</title>
        <authorList>
            <person name="Cui H."/>
        </authorList>
    </citation>
    <scope>NUCLEOTIDE SEQUENCE [LARGE SCALE GENOMIC DNA]</scope>
    <source>
        <strain evidence="2 3">R2</strain>
    </source>
</reference>
<dbReference type="Pfam" id="PF01909">
    <property type="entry name" value="NTP_transf_2"/>
    <property type="match status" value="1"/>
</dbReference>
<dbReference type="SUPFAM" id="SSF81301">
    <property type="entry name" value="Nucleotidyltransferase"/>
    <property type="match status" value="1"/>
</dbReference>
<dbReference type="KEGG" id="hpel:HZS54_25825"/>
<dbReference type="PANTHER" id="PTHR33933">
    <property type="entry name" value="NUCLEOTIDYLTRANSFERASE"/>
    <property type="match status" value="1"/>
</dbReference>
<name>A0A7D5TEK5_9EURY</name>
<dbReference type="AlphaFoldDB" id="A0A7D5TEK5"/>
<accession>A0A7D5TEK5</accession>